<evidence type="ECO:0000313" key="3">
    <source>
        <dbReference type="Proteomes" id="UP001521785"/>
    </source>
</evidence>
<keyword evidence="1" id="KW-0472">Membrane</keyword>
<feature type="transmembrane region" description="Helical" evidence="1">
    <location>
        <begin position="149"/>
        <end position="171"/>
    </location>
</feature>
<comment type="caution">
    <text evidence="2">The sequence shown here is derived from an EMBL/GenBank/DDBJ whole genome shotgun (WGS) entry which is preliminary data.</text>
</comment>
<accession>A0ABR3QHS3</accession>
<name>A0ABR3QHS3_9PLEO</name>
<keyword evidence="1" id="KW-1133">Transmembrane helix</keyword>
<gene>
    <name evidence="2" type="ORF">SLS60_011704</name>
</gene>
<feature type="transmembrane region" description="Helical" evidence="1">
    <location>
        <begin position="103"/>
        <end position="129"/>
    </location>
</feature>
<evidence type="ECO:0000313" key="2">
    <source>
        <dbReference type="EMBL" id="KAL1591705.1"/>
    </source>
</evidence>
<proteinExistence type="predicted"/>
<sequence>MFIPRNSSDSTPAGSCKLPLVTTTSLPSSLEKQTAHVEILAILEQETPLVPPPVSRGIDSNGYARHLLRSWGIRWAMVAIEFIRQLRSRPQREGRKVAIYHGIWYFCTESLFHLVPTGIGIGLVSLNLVGHYAGSDFGGPPVDDSVKLVGYQIAAKMVELLCVASIARFILAFVRHELISPRGIPFGILASSLDFSHVTYPLSHEFWSVILAPTMQTYRRALFVLVLGLSTILATLIGPTTAVLLQPRLGWWPAGGTDVWIDTTEDALFPSVINSSSIVPGFDCETSDHENCPSAGWEGLAAWLKTLQFSDNAAPGQGSAISSSGLTLTIRESQSYPLFGLRPHGADLLSSQTWMFVPNIALSRSFGSSIFLWYGAARESQSRSETSFADYQDVYYSMIGLAPGVATRCNTTMKNPDGKTCVNFPSAASSSAQDSANICDNTQLNEWMSHDFASNNTREPQLHWIDGSWDGPNDIGMEMPNGFSGAALITVPGEHGASDSVVGCTMHTHYTTLTYYKGVAISYPTALTFGADTHTKVEYVDRGSSISTVQASWLNSLNSPLPKLNSSVFEQLTEAVGARGDESSAYVPYANRFEAVLLFMVGNGLARMQSLTYPIGEVKDRNGTEVTGPWWRSLLPQVATMGAGGDAYNVTAAVRQRAVTNRLFVAVYGYAYAYFDSSGTLWSIAIVLAYVSFALVLFSVLLRQGCYSSTSWGSVTELNALALESEPLGGEFVNTTAGIDTLGPLKRTVRVTVRDGRVQIVAANDTRLYDAQVKGNVEY</sequence>
<dbReference type="Proteomes" id="UP001521785">
    <property type="component" value="Unassembled WGS sequence"/>
</dbReference>
<evidence type="ECO:0000256" key="1">
    <source>
        <dbReference type="SAM" id="Phobius"/>
    </source>
</evidence>
<organism evidence="2 3">
    <name type="scientific">Paraconiothyrium brasiliense</name>
    <dbReference type="NCBI Taxonomy" id="300254"/>
    <lineage>
        <taxon>Eukaryota</taxon>
        <taxon>Fungi</taxon>
        <taxon>Dikarya</taxon>
        <taxon>Ascomycota</taxon>
        <taxon>Pezizomycotina</taxon>
        <taxon>Dothideomycetes</taxon>
        <taxon>Pleosporomycetidae</taxon>
        <taxon>Pleosporales</taxon>
        <taxon>Massarineae</taxon>
        <taxon>Didymosphaeriaceae</taxon>
        <taxon>Paraconiothyrium</taxon>
    </lineage>
</organism>
<keyword evidence="3" id="KW-1185">Reference proteome</keyword>
<protein>
    <submittedName>
        <fullName evidence="2">Uncharacterized protein</fullName>
    </submittedName>
</protein>
<feature type="transmembrane region" description="Helical" evidence="1">
    <location>
        <begin position="222"/>
        <end position="245"/>
    </location>
</feature>
<dbReference type="EMBL" id="JAKJXO020000023">
    <property type="protein sequence ID" value="KAL1591705.1"/>
    <property type="molecule type" value="Genomic_DNA"/>
</dbReference>
<keyword evidence="1" id="KW-0812">Transmembrane</keyword>
<feature type="transmembrane region" description="Helical" evidence="1">
    <location>
        <begin position="681"/>
        <end position="702"/>
    </location>
</feature>
<reference evidence="2 3" key="1">
    <citation type="submission" date="2024-02" db="EMBL/GenBank/DDBJ databases">
        <title>De novo assembly and annotation of 12 fungi associated with fruit tree decline syndrome in Ontario, Canada.</title>
        <authorList>
            <person name="Sulman M."/>
            <person name="Ellouze W."/>
            <person name="Ilyukhin E."/>
        </authorList>
    </citation>
    <scope>NUCLEOTIDE SEQUENCE [LARGE SCALE GENOMIC DNA]</scope>
    <source>
        <strain evidence="2 3">M42-189</strain>
    </source>
</reference>